<name>A0ABD1LD23_9FABA</name>
<evidence type="ECO:0000313" key="15">
    <source>
        <dbReference type="Proteomes" id="UP001603857"/>
    </source>
</evidence>
<keyword evidence="10 11" id="KW-0324">Glycolysis</keyword>
<organism evidence="14 15">
    <name type="scientific">Flemingia macrophylla</name>
    <dbReference type="NCBI Taxonomy" id="520843"/>
    <lineage>
        <taxon>Eukaryota</taxon>
        <taxon>Viridiplantae</taxon>
        <taxon>Streptophyta</taxon>
        <taxon>Embryophyta</taxon>
        <taxon>Tracheophyta</taxon>
        <taxon>Spermatophyta</taxon>
        <taxon>Magnoliopsida</taxon>
        <taxon>eudicotyledons</taxon>
        <taxon>Gunneridae</taxon>
        <taxon>Pentapetalae</taxon>
        <taxon>rosids</taxon>
        <taxon>fabids</taxon>
        <taxon>Fabales</taxon>
        <taxon>Fabaceae</taxon>
        <taxon>Papilionoideae</taxon>
        <taxon>50 kb inversion clade</taxon>
        <taxon>NPAAA clade</taxon>
        <taxon>indigoferoid/millettioid clade</taxon>
        <taxon>Phaseoleae</taxon>
        <taxon>Flemingia</taxon>
    </lineage>
</organism>
<comment type="pathway">
    <text evidence="2">Carbohydrate degradation; glycolysis; D-glyceraldehyde 3-phosphate and glycerone phosphate from D-glucose: step 1/4.</text>
</comment>
<dbReference type="InterPro" id="IPR022672">
    <property type="entry name" value="Hexokinase_N"/>
</dbReference>
<keyword evidence="7 11" id="KW-0418">Kinase</keyword>
<protein>
    <recommendedName>
        <fullName evidence="11">Phosphotransferase</fullName>
        <ecNumber evidence="11">2.7.1.-</ecNumber>
    </recommendedName>
</protein>
<dbReference type="InterPro" id="IPR001312">
    <property type="entry name" value="Hexokinase"/>
</dbReference>
<comment type="similarity">
    <text evidence="4 11">Belongs to the hexokinase family.</text>
</comment>
<dbReference type="GO" id="GO:0004396">
    <property type="term" value="F:hexokinase activity"/>
    <property type="evidence" value="ECO:0007669"/>
    <property type="project" value="UniProtKB-UniRule"/>
</dbReference>
<keyword evidence="8" id="KW-1000">Mitochondrion outer membrane</keyword>
<evidence type="ECO:0000256" key="5">
    <source>
        <dbReference type="ARBA" id="ARBA00022679"/>
    </source>
</evidence>
<accession>A0ABD1LD23</accession>
<gene>
    <name evidence="14" type="ORF">Fmac_030307</name>
</gene>
<dbReference type="Pfam" id="PF03727">
    <property type="entry name" value="Hexokinase_2"/>
    <property type="match status" value="1"/>
</dbReference>
<evidence type="ECO:0000259" key="12">
    <source>
        <dbReference type="Pfam" id="PF00349"/>
    </source>
</evidence>
<dbReference type="PROSITE" id="PS51748">
    <property type="entry name" value="HEXOKINASE_2"/>
    <property type="match status" value="1"/>
</dbReference>
<dbReference type="InterPro" id="IPR043129">
    <property type="entry name" value="ATPase_NBD"/>
</dbReference>
<evidence type="ECO:0000256" key="6">
    <source>
        <dbReference type="ARBA" id="ARBA00022741"/>
    </source>
</evidence>
<dbReference type="EMBL" id="JBGMDY010000010">
    <property type="protein sequence ID" value="KAL2321338.1"/>
    <property type="molecule type" value="Genomic_DNA"/>
</dbReference>
<dbReference type="Proteomes" id="UP001603857">
    <property type="component" value="Unassembled WGS sequence"/>
</dbReference>
<dbReference type="CDD" id="cd24020">
    <property type="entry name" value="ASKHA_NBD_HK_plant"/>
    <property type="match status" value="1"/>
</dbReference>
<evidence type="ECO:0000256" key="8">
    <source>
        <dbReference type="ARBA" id="ARBA00022787"/>
    </source>
</evidence>
<dbReference type="FunFam" id="3.30.420.40:FF:000034">
    <property type="entry name" value="Phosphotransferase"/>
    <property type="match status" value="1"/>
</dbReference>
<evidence type="ECO:0000256" key="4">
    <source>
        <dbReference type="ARBA" id="ARBA00009225"/>
    </source>
</evidence>
<keyword evidence="15" id="KW-1185">Reference proteome</keyword>
<proteinExistence type="inferred from homology"/>
<reference evidence="14 15" key="1">
    <citation type="submission" date="2024-08" db="EMBL/GenBank/DDBJ databases">
        <title>Insights into the chromosomal genome structure of Flemingia macrophylla.</title>
        <authorList>
            <person name="Ding Y."/>
            <person name="Zhao Y."/>
            <person name="Bi W."/>
            <person name="Wu M."/>
            <person name="Zhao G."/>
            <person name="Gong Y."/>
            <person name="Li W."/>
            <person name="Zhang P."/>
        </authorList>
    </citation>
    <scope>NUCLEOTIDE SEQUENCE [LARGE SCALE GENOMIC DNA]</scope>
    <source>
        <strain evidence="14">DYQJB</strain>
        <tissue evidence="14">Leaf</tissue>
    </source>
</reference>
<dbReference type="GO" id="GO:0006096">
    <property type="term" value="P:glycolytic process"/>
    <property type="evidence" value="ECO:0007669"/>
    <property type="project" value="UniProtKB-KW"/>
</dbReference>
<evidence type="ECO:0000256" key="1">
    <source>
        <dbReference type="ARBA" id="ARBA00004572"/>
    </source>
</evidence>
<dbReference type="PANTHER" id="PTHR19443:SF64">
    <property type="entry name" value="PHOSPHOTRANSFERASE"/>
    <property type="match status" value="1"/>
</dbReference>
<keyword evidence="6 11" id="KW-0547">Nucleotide-binding</keyword>
<dbReference type="PANTHER" id="PTHR19443">
    <property type="entry name" value="HEXOKINASE"/>
    <property type="match status" value="1"/>
</dbReference>
<dbReference type="Gene3D" id="3.40.367.20">
    <property type="match status" value="1"/>
</dbReference>
<dbReference type="FunFam" id="3.40.367.20:FF:000003">
    <property type="entry name" value="Phosphotransferase"/>
    <property type="match status" value="1"/>
</dbReference>
<evidence type="ECO:0000313" key="14">
    <source>
        <dbReference type="EMBL" id="KAL2321338.1"/>
    </source>
</evidence>
<dbReference type="PRINTS" id="PR00475">
    <property type="entry name" value="HEXOKINASE"/>
</dbReference>
<dbReference type="EC" id="2.7.1.-" evidence="11"/>
<evidence type="ECO:0000256" key="2">
    <source>
        <dbReference type="ARBA" id="ARBA00004888"/>
    </source>
</evidence>
<evidence type="ECO:0000256" key="11">
    <source>
        <dbReference type="RuleBase" id="RU362007"/>
    </source>
</evidence>
<keyword evidence="9 11" id="KW-0067">ATP-binding</keyword>
<dbReference type="SUPFAM" id="SSF53067">
    <property type="entry name" value="Actin-like ATPase domain"/>
    <property type="match status" value="2"/>
</dbReference>
<comment type="caution">
    <text evidence="14">The sequence shown here is derived from an EMBL/GenBank/DDBJ whole genome shotgun (WGS) entry which is preliminary data.</text>
</comment>
<dbReference type="AlphaFoldDB" id="A0ABD1LD23"/>
<keyword evidence="8" id="KW-0496">Mitochondrion</keyword>
<evidence type="ECO:0000256" key="3">
    <source>
        <dbReference type="ARBA" id="ARBA00005028"/>
    </source>
</evidence>
<dbReference type="GO" id="GO:0005524">
    <property type="term" value="F:ATP binding"/>
    <property type="evidence" value="ECO:0007669"/>
    <property type="project" value="UniProtKB-UniRule"/>
</dbReference>
<evidence type="ECO:0000259" key="13">
    <source>
        <dbReference type="Pfam" id="PF03727"/>
    </source>
</evidence>
<dbReference type="Gene3D" id="3.30.420.40">
    <property type="match status" value="1"/>
</dbReference>
<evidence type="ECO:0000256" key="10">
    <source>
        <dbReference type="ARBA" id="ARBA00023152"/>
    </source>
</evidence>
<comment type="pathway">
    <text evidence="3">Carbohydrate metabolism; hexose metabolism.</text>
</comment>
<dbReference type="InterPro" id="IPR022673">
    <property type="entry name" value="Hexokinase_C"/>
</dbReference>
<keyword evidence="5 11" id="KW-0808">Transferase</keyword>
<dbReference type="Pfam" id="PF00349">
    <property type="entry name" value="Hexokinase_1"/>
    <property type="match status" value="1"/>
</dbReference>
<dbReference type="GO" id="GO:0005741">
    <property type="term" value="C:mitochondrial outer membrane"/>
    <property type="evidence" value="ECO:0007669"/>
    <property type="project" value="UniProtKB-SubCell"/>
</dbReference>
<feature type="domain" description="Hexokinase C-terminal" evidence="13">
    <location>
        <begin position="260"/>
        <end position="500"/>
    </location>
</feature>
<keyword evidence="8" id="KW-0472">Membrane</keyword>
<evidence type="ECO:0000256" key="9">
    <source>
        <dbReference type="ARBA" id="ARBA00022840"/>
    </source>
</evidence>
<comment type="subcellular location">
    <subcellularLocation>
        <location evidence="1">Mitochondrion outer membrane</location>
        <topology evidence="1">Single-pass membrane protein</topology>
    </subcellularLocation>
</comment>
<sequence>MGKVAVGAAVVCACAAAALVVRHRMRSSGKWGRAVAMVREFEEQCGTPIAKLRQVADAMDVEMHAGLASEGGSKLKMLITFVDNLPSGILPLVGHRLLCCIAYRDEKGIFYALDLGGTNFRTLRVHLGGKEKGVVNLESEEVSIPPHLMTGSSQELFDFIADKLAKFVSSEPEEFHPPPGRQRELGFTFSFPVRQTSIASGTLIKWTKGFNIENAVGEDVVAELTKSFEKIGLDMRVAALVNDTVGTVARARFSNPDVIAGVILGTGTNAAYVERAHAIPKWHGLLPKSGEMVINMEWGNFRSSYLPVTEYDQALDSDSLNPGEQVFEKMISGMYLGDIVRRVLLKMAEEADFFGDTVSPKLRIPFILRTPDMSAMHLDTSSDLRVVGNKLKDILEINNTSLKMRKIVVELCDIVATRGARLSAAGIFGILKKIGRDTVKAGEKQKSVIAVDGGLFEHYAKFKSSLESTLKELLGGEAAETIGMEHSNDGSGIGAALLAASHSQYLGVQES</sequence>
<feature type="domain" description="Hexokinase N-terminal" evidence="12">
    <location>
        <begin position="38"/>
        <end position="251"/>
    </location>
</feature>
<evidence type="ECO:0000256" key="7">
    <source>
        <dbReference type="ARBA" id="ARBA00022777"/>
    </source>
</evidence>